<dbReference type="InterPro" id="IPR023534">
    <property type="entry name" value="Rof/RNase_P-like"/>
</dbReference>
<sequence length="365" mass="41333">MANEMAEQQKKRTMEALERRFAQAKAEIHQQQHKNKRVAVTTTKTLAENNIGVTSSQSNNSSPSPLKSTTTSSAPSSKKGYISFSGHTSAQDVELNNPAYLQISHSVDDNLLKITTEISGKNMTANDILHDLLQHGDSAQKYMQGSKNVKVDNWILLDSVVQKSSIATGARSRALQRQSKRSKRHMSLKQHKKFGSFDLPQEYHNYDIFKPMHDRWKDYVTKLLKNIGKNQLSQCLLNADLHGALILVVQCKIAGIVGVRGIMIRETIETFGIITEDNKFQAVSSRPCCHCDLNFYLMLLVGNLVYILCTKKAFCIYATSGLLESYIAWRQTHFKKHDCVIDIVKTNIYHMGNFFAFQYHLTDEQ</sequence>
<dbReference type="GO" id="GO:0001682">
    <property type="term" value="P:tRNA 5'-leader removal"/>
    <property type="evidence" value="ECO:0007669"/>
    <property type="project" value="InterPro"/>
</dbReference>
<organism evidence="4 5">
    <name type="scientific">Solanum verrucosum</name>
    <dbReference type="NCBI Taxonomy" id="315347"/>
    <lineage>
        <taxon>Eukaryota</taxon>
        <taxon>Viridiplantae</taxon>
        <taxon>Streptophyta</taxon>
        <taxon>Embryophyta</taxon>
        <taxon>Tracheophyta</taxon>
        <taxon>Spermatophyta</taxon>
        <taxon>Magnoliopsida</taxon>
        <taxon>eudicotyledons</taxon>
        <taxon>Gunneridae</taxon>
        <taxon>Pentapetalae</taxon>
        <taxon>asterids</taxon>
        <taxon>lamiids</taxon>
        <taxon>Solanales</taxon>
        <taxon>Solanaceae</taxon>
        <taxon>Solanoideae</taxon>
        <taxon>Solaneae</taxon>
        <taxon>Solanum</taxon>
    </lineage>
</organism>
<dbReference type="EMBL" id="CP133620">
    <property type="protein sequence ID" value="WMV44779.1"/>
    <property type="molecule type" value="Genomic_DNA"/>
</dbReference>
<evidence type="ECO:0000313" key="5">
    <source>
        <dbReference type="Proteomes" id="UP001234989"/>
    </source>
</evidence>
<evidence type="ECO:0000256" key="1">
    <source>
        <dbReference type="ARBA" id="ARBA00004123"/>
    </source>
</evidence>
<evidence type="ECO:0000313" key="4">
    <source>
        <dbReference type="EMBL" id="WMV44779.1"/>
    </source>
</evidence>
<dbReference type="Pfam" id="PF01868">
    <property type="entry name" value="RNase_P-MRP_p29"/>
    <property type="match status" value="1"/>
</dbReference>
<dbReference type="Proteomes" id="UP001234989">
    <property type="component" value="Chromosome 9"/>
</dbReference>
<reference evidence="4" key="1">
    <citation type="submission" date="2023-08" db="EMBL/GenBank/DDBJ databases">
        <title>A de novo genome assembly of Solanum verrucosum Schlechtendal, a Mexican diploid species geographically isolated from the other diploid A-genome species in potato relatives.</title>
        <authorList>
            <person name="Hosaka K."/>
        </authorList>
    </citation>
    <scope>NUCLEOTIDE SEQUENCE</scope>
    <source>
        <tissue evidence="4">Young leaves</tissue>
    </source>
</reference>
<accession>A0AAF0ZPZ3</accession>
<dbReference type="GO" id="GO:0006364">
    <property type="term" value="P:rRNA processing"/>
    <property type="evidence" value="ECO:0007669"/>
    <property type="project" value="TreeGrafter"/>
</dbReference>
<dbReference type="InterPro" id="IPR016848">
    <property type="entry name" value="RNase_P/MRP_Rpp29-subunit"/>
</dbReference>
<gene>
    <name evidence="4" type="ORF">MTR67_038164</name>
</gene>
<evidence type="ECO:0000256" key="2">
    <source>
        <dbReference type="ARBA" id="ARBA00006181"/>
    </source>
</evidence>
<comment type="similarity">
    <text evidence="2">Belongs to the eukaryotic/archaeal RNase P protein component 1 family.</text>
</comment>
<dbReference type="GO" id="GO:0000172">
    <property type="term" value="C:ribonuclease MRP complex"/>
    <property type="evidence" value="ECO:0007669"/>
    <property type="project" value="InterPro"/>
</dbReference>
<protein>
    <submittedName>
        <fullName evidence="4">Uncharacterized protein</fullName>
    </submittedName>
</protein>
<comment type="subcellular location">
    <subcellularLocation>
        <location evidence="1">Nucleus</location>
    </subcellularLocation>
</comment>
<feature type="region of interest" description="Disordered" evidence="3">
    <location>
        <begin position="24"/>
        <end position="78"/>
    </location>
</feature>
<proteinExistence type="inferred from homology"/>
<evidence type="ECO:0000256" key="3">
    <source>
        <dbReference type="SAM" id="MobiDB-lite"/>
    </source>
</evidence>
<dbReference type="SUPFAM" id="SSF101744">
    <property type="entry name" value="Rof/RNase P subunit-like"/>
    <property type="match status" value="1"/>
</dbReference>
<dbReference type="PANTHER" id="PTHR13348">
    <property type="entry name" value="RIBONUCLEASE P SUBUNIT P29"/>
    <property type="match status" value="1"/>
</dbReference>
<dbReference type="PANTHER" id="PTHR13348:SF0">
    <property type="entry name" value="RIBONUCLEASE P PROTEIN SUBUNIT P29"/>
    <property type="match status" value="1"/>
</dbReference>
<dbReference type="Gene3D" id="2.30.30.210">
    <property type="entry name" value="Ribonuclease P/MRP, subunit p29"/>
    <property type="match status" value="1"/>
</dbReference>
<feature type="compositionally biased region" description="Polar residues" evidence="3">
    <location>
        <begin position="40"/>
        <end position="53"/>
    </location>
</feature>
<dbReference type="InterPro" id="IPR002730">
    <property type="entry name" value="Rpp29/RNP1"/>
</dbReference>
<feature type="compositionally biased region" description="Low complexity" evidence="3">
    <location>
        <begin position="54"/>
        <end position="78"/>
    </location>
</feature>
<keyword evidence="5" id="KW-1185">Reference proteome</keyword>
<dbReference type="GO" id="GO:0005634">
    <property type="term" value="C:nucleus"/>
    <property type="evidence" value="ECO:0007669"/>
    <property type="project" value="UniProtKB-SubCell"/>
</dbReference>
<name>A0AAF0ZPZ3_SOLVR</name>
<dbReference type="AlphaFoldDB" id="A0AAF0ZPZ3"/>
<dbReference type="InterPro" id="IPR036980">
    <property type="entry name" value="RNase_P/MRP_Rpp29_sf"/>
</dbReference>
<dbReference type="GO" id="GO:0030677">
    <property type="term" value="C:ribonuclease P complex"/>
    <property type="evidence" value="ECO:0007669"/>
    <property type="project" value="InterPro"/>
</dbReference>
<dbReference type="GO" id="GO:0033204">
    <property type="term" value="F:ribonuclease P RNA binding"/>
    <property type="evidence" value="ECO:0007669"/>
    <property type="project" value="InterPro"/>
</dbReference>